<dbReference type="EMBL" id="JANBUW010000030">
    <property type="protein sequence ID" value="KAJ2850504.1"/>
    <property type="molecule type" value="Genomic_DNA"/>
</dbReference>
<protein>
    <submittedName>
        <fullName evidence="1">Uncharacterized protein</fullName>
    </submittedName>
</protein>
<proteinExistence type="predicted"/>
<evidence type="ECO:0000313" key="2">
    <source>
        <dbReference type="Proteomes" id="UP001139887"/>
    </source>
</evidence>
<dbReference type="AlphaFoldDB" id="A0A9W8ID54"/>
<dbReference type="OrthoDB" id="5536336at2759"/>
<dbReference type="Proteomes" id="UP001139887">
    <property type="component" value="Unassembled WGS sequence"/>
</dbReference>
<keyword evidence="2" id="KW-1185">Reference proteome</keyword>
<comment type="caution">
    <text evidence="1">The sequence shown here is derived from an EMBL/GenBank/DDBJ whole genome shotgun (WGS) entry which is preliminary data.</text>
</comment>
<organism evidence="1 2">
    <name type="scientific">Coemansia brasiliensis</name>
    <dbReference type="NCBI Taxonomy" id="2650707"/>
    <lineage>
        <taxon>Eukaryota</taxon>
        <taxon>Fungi</taxon>
        <taxon>Fungi incertae sedis</taxon>
        <taxon>Zoopagomycota</taxon>
        <taxon>Kickxellomycotina</taxon>
        <taxon>Kickxellomycetes</taxon>
        <taxon>Kickxellales</taxon>
        <taxon>Kickxellaceae</taxon>
        <taxon>Coemansia</taxon>
    </lineage>
</organism>
<evidence type="ECO:0000313" key="1">
    <source>
        <dbReference type="EMBL" id="KAJ2850504.1"/>
    </source>
</evidence>
<reference evidence="1" key="1">
    <citation type="submission" date="2022-07" db="EMBL/GenBank/DDBJ databases">
        <title>Phylogenomic reconstructions and comparative analyses of Kickxellomycotina fungi.</title>
        <authorList>
            <person name="Reynolds N.K."/>
            <person name="Stajich J.E."/>
            <person name="Barry K."/>
            <person name="Grigoriev I.V."/>
            <person name="Crous P."/>
            <person name="Smith M.E."/>
        </authorList>
    </citation>
    <scope>NUCLEOTIDE SEQUENCE</scope>
    <source>
        <strain evidence="1">NRRL 1566</strain>
    </source>
</reference>
<name>A0A9W8ID54_9FUNG</name>
<sequence length="217" mass="25253">MNKNWRMGMNMQMTLWTTEENQVFFNTLVQSLVITRGCGLKLTRGILDMSALEMIMKGFSTSDYDWLLMEDLDAEYPQRAWLDMVWHLADMHNKLSRHSMFEVNYKILRAIENIILPLNAIFLNQEIGTQYLINDGRYHPLTRAILKYCDYCKLGTLSDTKEFSFIDYFMQAMLTQHGVRMCTFLQLCKENLCRVSLPPSSDENELVAAMSQLTLGS</sequence>
<accession>A0A9W8ID54</accession>
<gene>
    <name evidence="1" type="ORF">IWW36_001820</name>
</gene>